<comment type="caution">
    <text evidence="2">The sequence shown here is derived from an EMBL/GenBank/DDBJ whole genome shotgun (WGS) entry which is preliminary data.</text>
</comment>
<dbReference type="Proteomes" id="UP000238479">
    <property type="component" value="Chromosome 5"/>
</dbReference>
<dbReference type="AlphaFoldDB" id="A0A2P6QF35"/>
<evidence type="ECO:0000313" key="2">
    <source>
        <dbReference type="EMBL" id="PRQ32777.1"/>
    </source>
</evidence>
<organism evidence="2 3">
    <name type="scientific">Rosa chinensis</name>
    <name type="common">China rose</name>
    <dbReference type="NCBI Taxonomy" id="74649"/>
    <lineage>
        <taxon>Eukaryota</taxon>
        <taxon>Viridiplantae</taxon>
        <taxon>Streptophyta</taxon>
        <taxon>Embryophyta</taxon>
        <taxon>Tracheophyta</taxon>
        <taxon>Spermatophyta</taxon>
        <taxon>Magnoliopsida</taxon>
        <taxon>eudicotyledons</taxon>
        <taxon>Gunneridae</taxon>
        <taxon>Pentapetalae</taxon>
        <taxon>rosids</taxon>
        <taxon>fabids</taxon>
        <taxon>Rosales</taxon>
        <taxon>Rosaceae</taxon>
        <taxon>Rosoideae</taxon>
        <taxon>Rosoideae incertae sedis</taxon>
        <taxon>Rosa</taxon>
    </lineage>
</organism>
<evidence type="ECO:0000313" key="3">
    <source>
        <dbReference type="Proteomes" id="UP000238479"/>
    </source>
</evidence>
<accession>A0A2P6QF35</accession>
<dbReference type="EMBL" id="PDCK01000043">
    <property type="protein sequence ID" value="PRQ32777.1"/>
    <property type="molecule type" value="Genomic_DNA"/>
</dbReference>
<reference evidence="2 3" key="1">
    <citation type="journal article" date="2018" name="Nat. Genet.">
        <title>The Rosa genome provides new insights in the design of modern roses.</title>
        <authorList>
            <person name="Bendahmane M."/>
        </authorList>
    </citation>
    <scope>NUCLEOTIDE SEQUENCE [LARGE SCALE GENOMIC DNA]</scope>
    <source>
        <strain evidence="3">cv. Old Blush</strain>
    </source>
</reference>
<keyword evidence="3" id="KW-1185">Reference proteome</keyword>
<dbReference type="Gramene" id="PRQ32777">
    <property type="protein sequence ID" value="PRQ32777"/>
    <property type="gene ID" value="RchiOBHm_Chr5g0050141"/>
</dbReference>
<gene>
    <name evidence="2" type="ORF">RchiOBHm_Chr5g0050141</name>
</gene>
<proteinExistence type="predicted"/>
<name>A0A2P6QF35_ROSCH</name>
<feature type="chain" id="PRO_5015122751" evidence="1">
    <location>
        <begin position="16"/>
        <end position="56"/>
    </location>
</feature>
<evidence type="ECO:0000256" key="1">
    <source>
        <dbReference type="SAM" id="SignalP"/>
    </source>
</evidence>
<feature type="signal peptide" evidence="1">
    <location>
        <begin position="1"/>
        <end position="15"/>
    </location>
</feature>
<keyword evidence="1" id="KW-0732">Signal</keyword>
<sequence length="56" mass="6259">MFLLHFCWIIVGAWRELSTCHGVLELLSKGADRAAICAKLEIVFLFVLQTCSCSTI</sequence>
<protein>
    <submittedName>
        <fullName evidence="2">Uncharacterized protein</fullName>
    </submittedName>
</protein>